<evidence type="ECO:0008006" key="3">
    <source>
        <dbReference type="Google" id="ProtNLM"/>
    </source>
</evidence>
<dbReference type="SUPFAM" id="SSF53474">
    <property type="entry name" value="alpha/beta-Hydrolases"/>
    <property type="match status" value="1"/>
</dbReference>
<gene>
    <name evidence="1" type="ORF">GRF29_164g970985</name>
</gene>
<accession>A0AAN6LRP2</accession>
<dbReference type="InterPro" id="IPR029058">
    <property type="entry name" value="AB_hydrolase_fold"/>
</dbReference>
<evidence type="ECO:0000313" key="1">
    <source>
        <dbReference type="EMBL" id="KAK3201868.1"/>
    </source>
</evidence>
<keyword evidence="2" id="KW-1185">Reference proteome</keyword>
<protein>
    <recommendedName>
        <fullName evidence="3">Triacylglycerol lipase</fullName>
    </recommendedName>
</protein>
<name>A0AAN6LRP2_9PLEO</name>
<organism evidence="1 2">
    <name type="scientific">Pseudopithomyces chartarum</name>
    <dbReference type="NCBI Taxonomy" id="1892770"/>
    <lineage>
        <taxon>Eukaryota</taxon>
        <taxon>Fungi</taxon>
        <taxon>Dikarya</taxon>
        <taxon>Ascomycota</taxon>
        <taxon>Pezizomycotina</taxon>
        <taxon>Dothideomycetes</taxon>
        <taxon>Pleosporomycetidae</taxon>
        <taxon>Pleosporales</taxon>
        <taxon>Massarineae</taxon>
        <taxon>Didymosphaeriaceae</taxon>
        <taxon>Pseudopithomyces</taxon>
    </lineage>
</organism>
<dbReference type="Gene3D" id="3.40.50.1820">
    <property type="entry name" value="alpha/beta hydrolase"/>
    <property type="match status" value="1"/>
</dbReference>
<sequence>MIRSVFRARICSLHLSRRTAFPGNSPRRAFSHAPTQKEDPRLQDIGRVLENEYAAIKENYGIACGLDSRYMISRLKPDNVKVLSLTTIATPHRGSAFADYMFDTIGPRSIRRLYRIMEYFGLETGAFSQLTRTYMQGEFNEKTPDVPGIKYYSYGASLEPSSWSVFALSHSIIKQQEGGVNDGLVSVASSQWGDYKGTLIGVSHLDLINWTNRLKWFFWELTGSKRNFNAIAFYLDIADMLAKEGH</sequence>
<reference evidence="1 2" key="1">
    <citation type="submission" date="2021-02" db="EMBL/GenBank/DDBJ databases">
        <title>Genome assembly of Pseudopithomyces chartarum.</title>
        <authorList>
            <person name="Jauregui R."/>
            <person name="Singh J."/>
            <person name="Voisey C."/>
        </authorList>
    </citation>
    <scope>NUCLEOTIDE SEQUENCE [LARGE SCALE GENOMIC DNA]</scope>
    <source>
        <strain evidence="1 2">AGR01</strain>
    </source>
</reference>
<dbReference type="AlphaFoldDB" id="A0AAN6LRP2"/>
<dbReference type="EMBL" id="WVTA01000015">
    <property type="protein sequence ID" value="KAK3201868.1"/>
    <property type="molecule type" value="Genomic_DNA"/>
</dbReference>
<evidence type="ECO:0000313" key="2">
    <source>
        <dbReference type="Proteomes" id="UP001280581"/>
    </source>
</evidence>
<comment type="caution">
    <text evidence="1">The sequence shown here is derived from an EMBL/GenBank/DDBJ whole genome shotgun (WGS) entry which is preliminary data.</text>
</comment>
<proteinExistence type="predicted"/>
<dbReference type="Proteomes" id="UP001280581">
    <property type="component" value="Unassembled WGS sequence"/>
</dbReference>